<reference evidence="2" key="3">
    <citation type="submission" date="2018-07" db="EMBL/GenBank/DDBJ databases">
        <title>WGS assembly of Glycine max.</title>
        <authorList>
            <person name="Schmutz J."/>
            <person name="Cannon S."/>
            <person name="Schlueter J."/>
            <person name="Ma J."/>
            <person name="Mitros T."/>
            <person name="Nelson W."/>
            <person name="Hyten D."/>
            <person name="Song Q."/>
            <person name="Thelen J."/>
            <person name="Cheng J."/>
            <person name="Xu D."/>
            <person name="Hellsten U."/>
            <person name="May G."/>
            <person name="Yu Y."/>
            <person name="Sakurai T."/>
            <person name="Umezawa T."/>
            <person name="Bhattacharyya M."/>
            <person name="Sandhu D."/>
            <person name="Valliyodan B."/>
            <person name="Lindquist E."/>
            <person name="Peto M."/>
            <person name="Grant D."/>
            <person name="Shu S."/>
            <person name="Goodstein D."/>
            <person name="Barry K."/>
            <person name="Futrell-Griggs M."/>
            <person name="Abernathy B."/>
            <person name="Du J."/>
            <person name="Tian Z."/>
            <person name="Zhu L."/>
            <person name="Gill N."/>
            <person name="Joshi T."/>
            <person name="Libault M."/>
            <person name="Sethuraman A."/>
            <person name="Zhang X."/>
            <person name="Shinozaki K."/>
            <person name="Nguyen H."/>
            <person name="Wing R."/>
            <person name="Cregan P."/>
            <person name="Specht J."/>
            <person name="Grimwood J."/>
            <person name="Rokhsar D."/>
            <person name="Stacey G."/>
            <person name="Shoemaker R."/>
            <person name="Jackson S."/>
        </authorList>
    </citation>
    <scope>NUCLEOTIDE SEQUENCE</scope>
    <source>
        <tissue evidence="2">Callus</tissue>
    </source>
</reference>
<feature type="compositionally biased region" description="Basic and acidic residues" evidence="1">
    <location>
        <begin position="25"/>
        <end position="34"/>
    </location>
</feature>
<dbReference type="OMA" id="SICVTWI"/>
<keyword evidence="4" id="KW-1185">Reference proteome</keyword>
<dbReference type="FunCoup" id="A0A0R0IBP7">
    <property type="interactions" value="174"/>
</dbReference>
<name>A0A0R0IBP7_SOYBN</name>
<reference evidence="3" key="2">
    <citation type="submission" date="2018-02" db="UniProtKB">
        <authorList>
            <consortium name="EnsemblPlants"/>
        </authorList>
    </citation>
    <scope>IDENTIFICATION</scope>
    <source>
        <strain evidence="3">Williams 82</strain>
    </source>
</reference>
<dbReference type="EnsemblPlants" id="KRH36463">
    <property type="protein sequence ID" value="KRH36463"/>
    <property type="gene ID" value="GLYMA_09G004000"/>
</dbReference>
<proteinExistence type="predicted"/>
<feature type="region of interest" description="Disordered" evidence="1">
    <location>
        <begin position="1"/>
        <end position="42"/>
    </location>
</feature>
<evidence type="ECO:0000256" key="1">
    <source>
        <dbReference type="SAM" id="MobiDB-lite"/>
    </source>
</evidence>
<evidence type="ECO:0000313" key="2">
    <source>
        <dbReference type="EMBL" id="KRH36463.1"/>
    </source>
</evidence>
<accession>A0A0R0IBP7</accession>
<dbReference type="Gramene" id="KRH36463">
    <property type="protein sequence ID" value="KRH36463"/>
    <property type="gene ID" value="GLYMA_09G004000"/>
</dbReference>
<dbReference type="Proteomes" id="UP000008827">
    <property type="component" value="Chromosome 9"/>
</dbReference>
<sequence length="66" mass="7249">MASEAPRWADQWGAGGIGAMEDDDATRSQKDMRKNKNSGGFAKIKSGASICVTWIKNQFKRNNTSK</sequence>
<dbReference type="InParanoid" id="A0A0R0IBP7"/>
<organism evidence="2">
    <name type="scientific">Glycine max</name>
    <name type="common">Soybean</name>
    <name type="synonym">Glycine hispida</name>
    <dbReference type="NCBI Taxonomy" id="3847"/>
    <lineage>
        <taxon>Eukaryota</taxon>
        <taxon>Viridiplantae</taxon>
        <taxon>Streptophyta</taxon>
        <taxon>Embryophyta</taxon>
        <taxon>Tracheophyta</taxon>
        <taxon>Spermatophyta</taxon>
        <taxon>Magnoliopsida</taxon>
        <taxon>eudicotyledons</taxon>
        <taxon>Gunneridae</taxon>
        <taxon>Pentapetalae</taxon>
        <taxon>rosids</taxon>
        <taxon>fabids</taxon>
        <taxon>Fabales</taxon>
        <taxon>Fabaceae</taxon>
        <taxon>Papilionoideae</taxon>
        <taxon>50 kb inversion clade</taxon>
        <taxon>NPAAA clade</taxon>
        <taxon>indigoferoid/millettioid clade</taxon>
        <taxon>Phaseoleae</taxon>
        <taxon>Glycine</taxon>
        <taxon>Glycine subgen. Soja</taxon>
    </lineage>
</organism>
<evidence type="ECO:0000313" key="3">
    <source>
        <dbReference type="EnsemblPlants" id="KRH36463"/>
    </source>
</evidence>
<evidence type="ECO:0000313" key="4">
    <source>
        <dbReference type="Proteomes" id="UP000008827"/>
    </source>
</evidence>
<dbReference type="AlphaFoldDB" id="A0A0R0IBP7"/>
<dbReference type="EMBL" id="CM000842">
    <property type="protein sequence ID" value="KRH36463.1"/>
    <property type="molecule type" value="Genomic_DNA"/>
</dbReference>
<gene>
    <name evidence="2" type="ORF">GLYMA_09G004000</name>
</gene>
<dbReference type="STRING" id="3847.A0A0R0IBP7"/>
<reference evidence="2 3" key="1">
    <citation type="journal article" date="2010" name="Nature">
        <title>Genome sequence of the palaeopolyploid soybean.</title>
        <authorList>
            <person name="Schmutz J."/>
            <person name="Cannon S.B."/>
            <person name="Schlueter J."/>
            <person name="Ma J."/>
            <person name="Mitros T."/>
            <person name="Nelson W."/>
            <person name="Hyten D.L."/>
            <person name="Song Q."/>
            <person name="Thelen J.J."/>
            <person name="Cheng J."/>
            <person name="Xu D."/>
            <person name="Hellsten U."/>
            <person name="May G.D."/>
            <person name="Yu Y."/>
            <person name="Sakurai T."/>
            <person name="Umezawa T."/>
            <person name="Bhattacharyya M.K."/>
            <person name="Sandhu D."/>
            <person name="Valliyodan B."/>
            <person name="Lindquist E."/>
            <person name="Peto M."/>
            <person name="Grant D."/>
            <person name="Shu S."/>
            <person name="Goodstein D."/>
            <person name="Barry K."/>
            <person name="Futrell-Griggs M."/>
            <person name="Abernathy B."/>
            <person name="Du J."/>
            <person name="Tian Z."/>
            <person name="Zhu L."/>
            <person name="Gill N."/>
            <person name="Joshi T."/>
            <person name="Libault M."/>
            <person name="Sethuraman A."/>
            <person name="Zhang X.-C."/>
            <person name="Shinozaki K."/>
            <person name="Nguyen H.T."/>
            <person name="Wing R.A."/>
            <person name="Cregan P."/>
            <person name="Specht J."/>
            <person name="Grimwood J."/>
            <person name="Rokhsar D."/>
            <person name="Stacey G."/>
            <person name="Shoemaker R.C."/>
            <person name="Jackson S.A."/>
        </authorList>
    </citation>
    <scope>NUCLEOTIDE SEQUENCE [LARGE SCALE GENOMIC DNA]</scope>
    <source>
        <strain evidence="3">cv. Williams 82</strain>
        <tissue evidence="2">Callus</tissue>
    </source>
</reference>
<protein>
    <submittedName>
        <fullName evidence="2 3">Uncharacterized protein</fullName>
    </submittedName>
</protein>
<dbReference type="OrthoDB" id="779084at2759"/>